<proteinExistence type="evidence at transcript level"/>
<dbReference type="InterPro" id="IPR002213">
    <property type="entry name" value="UDP_glucos_trans"/>
</dbReference>
<sequence>MVQESTQGRTSKLHAIVIPLPLQGHVIPAVHLATKLASNGFTVTFVNTHYIHHQISSSSSAASSSDDIFDGSGLDIRYETITDGFPLGFDRSLNHDQFFEGILHVFPAHVEELLQRLAAAQEDQRLRLMIADTFFVWPSALASKYGMLYASFWTEPALVLTLYFHLDLLKLHGHFGCQKNREDSIDYIPGVKRINPKDVMSYLQPTCNDTNTICHRIIYRAFADAKRADFIVINTVHGLEPEIITALNKAQPTYPIGPIFPPGFTKGPVSTSLWPESDCSTWLAAQPDRSVLYVSFGSYAHTSKEVIHAMAHGLLRSSARFIWAIRPDIVSSDDPNPLPDGFEERARGKGMVVTWCSQREVLMDRAVGGFLTHCGWNSVLESVWCGVPLLCYPLYTDQFTNRKLVVDDWSVGINLCDGDCVTGDEVARNIDRLMMGESADELRVHVEKMRKIIEDALADGGSSQGYFDKFVEDAKVKVDKIYGLGC</sequence>
<dbReference type="AlphaFoldDB" id="A0A7L9A2H0"/>
<dbReference type="CDD" id="cd03784">
    <property type="entry name" value="GT1_Gtf-like"/>
    <property type="match status" value="1"/>
</dbReference>
<accession>A0A7L9A2H0</accession>
<dbReference type="EC" id="2.4.1.-" evidence="5"/>
<dbReference type="PANTHER" id="PTHR11926">
    <property type="entry name" value="GLUCOSYL/GLUCURONOSYL TRANSFERASES"/>
    <property type="match status" value="1"/>
</dbReference>
<dbReference type="GO" id="GO:0080043">
    <property type="term" value="F:quercetin 3-O-glucosyltransferase activity"/>
    <property type="evidence" value="ECO:0007669"/>
    <property type="project" value="TreeGrafter"/>
</dbReference>
<dbReference type="Gene3D" id="3.40.50.2000">
    <property type="entry name" value="Glycogen Phosphorylase B"/>
    <property type="match status" value="2"/>
</dbReference>
<evidence type="ECO:0000256" key="3">
    <source>
        <dbReference type="ARBA" id="ARBA00022679"/>
    </source>
</evidence>
<evidence type="ECO:0000256" key="5">
    <source>
        <dbReference type="RuleBase" id="RU362057"/>
    </source>
</evidence>
<dbReference type="Pfam" id="PF00201">
    <property type="entry name" value="UDPGT"/>
    <property type="match status" value="1"/>
</dbReference>
<keyword evidence="2 4" id="KW-0328">Glycosyltransferase</keyword>
<evidence type="ECO:0000313" key="6">
    <source>
        <dbReference type="EMBL" id="QOI79393.1"/>
    </source>
</evidence>
<comment type="similarity">
    <text evidence="1 4">Belongs to the UDP-glycosyltransferase family.</text>
</comment>
<dbReference type="FunFam" id="3.40.50.2000:FF:000078">
    <property type="entry name" value="Glycosyltransferase"/>
    <property type="match status" value="1"/>
</dbReference>
<dbReference type="PROSITE" id="PS00375">
    <property type="entry name" value="UDPGT"/>
    <property type="match status" value="1"/>
</dbReference>
<dbReference type="GO" id="GO:0080044">
    <property type="term" value="F:quercetin 7-O-glucosyltransferase activity"/>
    <property type="evidence" value="ECO:0007669"/>
    <property type="project" value="TreeGrafter"/>
</dbReference>
<reference evidence="6" key="1">
    <citation type="submission" date="2020-09" db="EMBL/GenBank/DDBJ databases">
        <authorList>
            <person name="Liu M."/>
        </authorList>
    </citation>
    <scope>NUCLEOTIDE SEQUENCE</scope>
    <source>
        <strain evidence="6">RoUTG12</strain>
    </source>
</reference>
<name>A0A7L9A2H0_RHEOF</name>
<dbReference type="InterPro" id="IPR035595">
    <property type="entry name" value="UDP_glycos_trans_CS"/>
</dbReference>
<evidence type="ECO:0000256" key="2">
    <source>
        <dbReference type="ARBA" id="ARBA00022676"/>
    </source>
</evidence>
<organism evidence="6">
    <name type="scientific">Rheum officinale</name>
    <name type="common">Chinese rhubarb</name>
    <dbReference type="NCBI Taxonomy" id="137220"/>
    <lineage>
        <taxon>Eukaryota</taxon>
        <taxon>Viridiplantae</taxon>
        <taxon>Streptophyta</taxon>
        <taxon>Embryophyta</taxon>
        <taxon>Tracheophyta</taxon>
        <taxon>Spermatophyta</taxon>
        <taxon>Magnoliopsida</taxon>
        <taxon>eudicotyledons</taxon>
        <taxon>Gunneridae</taxon>
        <taxon>Pentapetalae</taxon>
        <taxon>Caryophyllales</taxon>
        <taxon>Polygonaceae</taxon>
        <taxon>Polygonoideae</taxon>
        <taxon>Rumiceae</taxon>
        <taxon>Rheum</taxon>
    </lineage>
</organism>
<dbReference type="PANTHER" id="PTHR11926:SF1494">
    <property type="entry name" value="FLAVONOL 3-O-GLUCOSYLTRANSFERASE UGT76E12-RELATED"/>
    <property type="match status" value="1"/>
</dbReference>
<keyword evidence="3 4" id="KW-0808">Transferase</keyword>
<dbReference type="EMBL" id="MW051664">
    <property type="protein sequence ID" value="QOI79393.1"/>
    <property type="molecule type" value="mRNA"/>
</dbReference>
<dbReference type="SUPFAM" id="SSF53756">
    <property type="entry name" value="UDP-Glycosyltransferase/glycogen phosphorylase"/>
    <property type="match status" value="1"/>
</dbReference>
<evidence type="ECO:0000256" key="4">
    <source>
        <dbReference type="RuleBase" id="RU003718"/>
    </source>
</evidence>
<protein>
    <recommendedName>
        <fullName evidence="5">Glycosyltransferase</fullName>
        <ecNumber evidence="5">2.4.1.-</ecNumber>
    </recommendedName>
</protein>
<evidence type="ECO:0000256" key="1">
    <source>
        <dbReference type="ARBA" id="ARBA00009995"/>
    </source>
</evidence>